<dbReference type="InterPro" id="IPR028036">
    <property type="entry name" value="DMAC1-like_dom"/>
</dbReference>
<keyword evidence="1" id="KW-0812">Transmembrane</keyword>
<evidence type="ECO:0000259" key="2">
    <source>
        <dbReference type="Pfam" id="PF15055"/>
    </source>
</evidence>
<proteinExistence type="predicted"/>
<feature type="transmembrane region" description="Helical" evidence="1">
    <location>
        <begin position="20"/>
        <end position="38"/>
    </location>
</feature>
<evidence type="ECO:0000313" key="4">
    <source>
        <dbReference type="Proteomes" id="UP001381693"/>
    </source>
</evidence>
<dbReference type="EMBL" id="JAXCGZ010007886">
    <property type="protein sequence ID" value="KAK7078340.1"/>
    <property type="molecule type" value="Genomic_DNA"/>
</dbReference>
<reference evidence="3 4" key="1">
    <citation type="submission" date="2023-11" db="EMBL/GenBank/DDBJ databases">
        <title>Halocaridina rubra genome assembly.</title>
        <authorList>
            <person name="Smith C."/>
        </authorList>
    </citation>
    <scope>NUCLEOTIDE SEQUENCE [LARGE SCALE GENOMIC DNA]</scope>
    <source>
        <strain evidence="3">EP-1</strain>
        <tissue evidence="3">Whole</tissue>
    </source>
</reference>
<protein>
    <recommendedName>
        <fullName evidence="2">Distal membrane-arm assembly complex protein 1-like domain-containing protein</fullName>
    </recommendedName>
</protein>
<feature type="domain" description="Distal membrane-arm assembly complex protein 1-like" evidence="2">
    <location>
        <begin position="17"/>
        <end position="63"/>
    </location>
</feature>
<name>A0AAN9AAR9_HALRR</name>
<feature type="transmembrane region" description="Helical" evidence="1">
    <location>
        <begin position="50"/>
        <end position="68"/>
    </location>
</feature>
<sequence>MSFESEDKTSSKIADNDCLGCRIVSGGGLILASVYVGYHAGRNRNTVGRTLTFLFSGALGGIGLTRLLKLPPFNSKIQSIKEG</sequence>
<gene>
    <name evidence="3" type="ORF">SK128_020718</name>
</gene>
<comment type="caution">
    <text evidence="3">The sequence shown here is derived from an EMBL/GenBank/DDBJ whole genome shotgun (WGS) entry which is preliminary data.</text>
</comment>
<keyword evidence="1" id="KW-1133">Transmembrane helix</keyword>
<organism evidence="3 4">
    <name type="scientific">Halocaridina rubra</name>
    <name type="common">Hawaiian red shrimp</name>
    <dbReference type="NCBI Taxonomy" id="373956"/>
    <lineage>
        <taxon>Eukaryota</taxon>
        <taxon>Metazoa</taxon>
        <taxon>Ecdysozoa</taxon>
        <taxon>Arthropoda</taxon>
        <taxon>Crustacea</taxon>
        <taxon>Multicrustacea</taxon>
        <taxon>Malacostraca</taxon>
        <taxon>Eumalacostraca</taxon>
        <taxon>Eucarida</taxon>
        <taxon>Decapoda</taxon>
        <taxon>Pleocyemata</taxon>
        <taxon>Caridea</taxon>
        <taxon>Atyoidea</taxon>
        <taxon>Atyidae</taxon>
        <taxon>Halocaridina</taxon>
    </lineage>
</organism>
<accession>A0AAN9AAR9</accession>
<dbReference type="AlphaFoldDB" id="A0AAN9AAR9"/>
<dbReference type="Pfam" id="PF15055">
    <property type="entry name" value="DMAC1_Dmo2"/>
    <property type="match status" value="1"/>
</dbReference>
<keyword evidence="4" id="KW-1185">Reference proteome</keyword>
<keyword evidence="1" id="KW-0472">Membrane</keyword>
<evidence type="ECO:0000256" key="1">
    <source>
        <dbReference type="SAM" id="Phobius"/>
    </source>
</evidence>
<dbReference type="Proteomes" id="UP001381693">
    <property type="component" value="Unassembled WGS sequence"/>
</dbReference>
<evidence type="ECO:0000313" key="3">
    <source>
        <dbReference type="EMBL" id="KAK7078340.1"/>
    </source>
</evidence>